<gene>
    <name evidence="1" type="ORF">RV045_05745</name>
</gene>
<name>A0ACC6P1F2_9BURK</name>
<reference evidence="1" key="1">
    <citation type="submission" date="2023-10" db="EMBL/GenBank/DDBJ databases">
        <title>Amphibacter perezi, gen. nov., sp. nov. a novel taxa of the family Comamonadaceae, class Betaproteobacteria isolated from the skin microbiota of Pelophylax perezi from different populations.</title>
        <authorList>
            <person name="Costa S."/>
            <person name="Proenca D.N."/>
            <person name="Lopes I."/>
            <person name="Morais P.V."/>
        </authorList>
    </citation>
    <scope>NUCLEOTIDE SEQUENCE</scope>
    <source>
        <strain evidence="1">SL12-8</strain>
    </source>
</reference>
<accession>A0ACC6P1F2</accession>
<organism evidence="1 2">
    <name type="scientific">Amphibiibacter pelophylacis</name>
    <dbReference type="NCBI Taxonomy" id="1799477"/>
    <lineage>
        <taxon>Bacteria</taxon>
        <taxon>Pseudomonadati</taxon>
        <taxon>Pseudomonadota</taxon>
        <taxon>Betaproteobacteria</taxon>
        <taxon>Burkholderiales</taxon>
        <taxon>Sphaerotilaceae</taxon>
        <taxon>Amphibiibacter</taxon>
    </lineage>
</organism>
<evidence type="ECO:0000313" key="2">
    <source>
        <dbReference type="Proteomes" id="UP001364695"/>
    </source>
</evidence>
<proteinExistence type="predicted"/>
<keyword evidence="2" id="KW-1185">Reference proteome</keyword>
<protein>
    <submittedName>
        <fullName evidence="1">RES family NAD+ phosphorylase</fullName>
    </submittedName>
</protein>
<dbReference type="Proteomes" id="UP001364695">
    <property type="component" value="Unassembled WGS sequence"/>
</dbReference>
<evidence type="ECO:0000313" key="1">
    <source>
        <dbReference type="EMBL" id="MEJ7137937.1"/>
    </source>
</evidence>
<dbReference type="EMBL" id="JAWDIE010000007">
    <property type="protein sequence ID" value="MEJ7137937.1"/>
    <property type="molecule type" value="Genomic_DNA"/>
</dbReference>
<sequence>MCTVPITPCSPSGRARRDTPLPGAGLENIIQHVSEASPLERVQLEREGVEGQYLYDLSDRLGMPAGRLFSLLKIPPCHGPLQKSARRCRGRPPQHRRAGAAKAPGRWNDRGEPVVYTAIHPGLAVLETAASAEEESAALINPRHPAAAAIRARVIRPFVFSDLFRG</sequence>
<comment type="caution">
    <text evidence="1">The sequence shown here is derived from an EMBL/GenBank/DDBJ whole genome shotgun (WGS) entry which is preliminary data.</text>
</comment>